<evidence type="ECO:0000256" key="1">
    <source>
        <dbReference type="SAM" id="Coils"/>
    </source>
</evidence>
<dbReference type="AlphaFoldDB" id="A0A560ETU1"/>
<sequence length="179" mass="19527">MSAALLANIGLIILLLYSLIQFALTARNIEDDRRVRERRLGRLEEELGHVTAAANEAKATAEGSAREVAGLEEAVATLRATRAEADAKLRELQSASRRRLIVPDKTVLVHGRLWEVTVVPAANSVAANTDGADAAGVSEGAQVYLFGATTDRDARFRAEQRFPTSLGYRVQKVERFKRG</sequence>
<protein>
    <submittedName>
        <fullName evidence="2">Uncharacterized protein</fullName>
    </submittedName>
</protein>
<dbReference type="Proteomes" id="UP000316545">
    <property type="component" value="Unassembled WGS sequence"/>
</dbReference>
<keyword evidence="3" id="KW-1185">Reference proteome</keyword>
<dbReference type="EMBL" id="VITO01000044">
    <property type="protein sequence ID" value="TWB12788.1"/>
    <property type="molecule type" value="Genomic_DNA"/>
</dbReference>
<evidence type="ECO:0000313" key="3">
    <source>
        <dbReference type="Proteomes" id="UP000316545"/>
    </source>
</evidence>
<gene>
    <name evidence="2" type="ORF">FBZ88_14412</name>
</gene>
<keyword evidence="1" id="KW-0175">Coiled coil</keyword>
<dbReference type="RefSeq" id="WP_145620660.1">
    <property type="nucleotide sequence ID" value="NZ_JAYNFR010000078.1"/>
</dbReference>
<accession>A0A560ETU1</accession>
<organism evidence="2 3">
    <name type="scientific">Nitrospirillum amazonense</name>
    <dbReference type="NCBI Taxonomy" id="28077"/>
    <lineage>
        <taxon>Bacteria</taxon>
        <taxon>Pseudomonadati</taxon>
        <taxon>Pseudomonadota</taxon>
        <taxon>Alphaproteobacteria</taxon>
        <taxon>Rhodospirillales</taxon>
        <taxon>Azospirillaceae</taxon>
        <taxon>Nitrospirillum</taxon>
    </lineage>
</organism>
<reference evidence="2 3" key="1">
    <citation type="submission" date="2019-06" db="EMBL/GenBank/DDBJ databases">
        <title>Genomic Encyclopedia of Type Strains, Phase IV (KMG-V): Genome sequencing to study the core and pangenomes of soil and plant-associated prokaryotes.</title>
        <authorList>
            <person name="Whitman W."/>
        </authorList>
    </citation>
    <scope>NUCLEOTIDE SEQUENCE [LARGE SCALE GENOMIC DNA]</scope>
    <source>
        <strain evidence="2 3">BR 11865</strain>
    </source>
</reference>
<evidence type="ECO:0000313" key="2">
    <source>
        <dbReference type="EMBL" id="TWB12788.1"/>
    </source>
</evidence>
<comment type="caution">
    <text evidence="2">The sequence shown here is derived from an EMBL/GenBank/DDBJ whole genome shotgun (WGS) entry which is preliminary data.</text>
</comment>
<proteinExistence type="predicted"/>
<name>A0A560ETU1_9PROT</name>
<feature type="coiled-coil region" evidence="1">
    <location>
        <begin position="26"/>
        <end position="98"/>
    </location>
</feature>